<name>A0ABV9KCX0_9RHOB</name>
<dbReference type="InterPro" id="IPR036097">
    <property type="entry name" value="HisK_dim/P_sf"/>
</dbReference>
<evidence type="ECO:0000313" key="6">
    <source>
        <dbReference type="EMBL" id="MFC4667909.1"/>
    </source>
</evidence>
<protein>
    <recommendedName>
        <fullName evidence="2">histidine kinase</fullName>
        <ecNumber evidence="2">2.7.13.3</ecNumber>
    </recommendedName>
</protein>
<dbReference type="Gene3D" id="1.10.287.130">
    <property type="match status" value="1"/>
</dbReference>
<feature type="domain" description="Histidine kinase" evidence="5">
    <location>
        <begin position="27"/>
        <end position="241"/>
    </location>
</feature>
<evidence type="ECO:0000256" key="3">
    <source>
        <dbReference type="ARBA" id="ARBA00022679"/>
    </source>
</evidence>
<keyword evidence="6" id="KW-0547">Nucleotide-binding</keyword>
<dbReference type="Pfam" id="PF02518">
    <property type="entry name" value="HATPase_c"/>
    <property type="match status" value="1"/>
</dbReference>
<keyword evidence="6" id="KW-0067">ATP-binding</keyword>
<dbReference type="SUPFAM" id="SSF47384">
    <property type="entry name" value="Homodimeric domain of signal transducing histidine kinase"/>
    <property type="match status" value="1"/>
</dbReference>
<dbReference type="Gene3D" id="3.30.565.10">
    <property type="entry name" value="Histidine kinase-like ATPase, C-terminal domain"/>
    <property type="match status" value="1"/>
</dbReference>
<dbReference type="CDD" id="cd00075">
    <property type="entry name" value="HATPase"/>
    <property type="match status" value="1"/>
</dbReference>
<comment type="caution">
    <text evidence="6">The sequence shown here is derived from an EMBL/GenBank/DDBJ whole genome shotgun (WGS) entry which is preliminary data.</text>
</comment>
<dbReference type="RefSeq" id="WP_380716143.1">
    <property type="nucleotide sequence ID" value="NZ_JBHSGI010000002.1"/>
</dbReference>
<dbReference type="EC" id="2.7.13.3" evidence="2"/>
<accession>A0ABV9KCX0</accession>
<dbReference type="PRINTS" id="PR00344">
    <property type="entry name" value="BCTRLSENSOR"/>
</dbReference>
<dbReference type="InterPro" id="IPR050351">
    <property type="entry name" value="BphY/WalK/GraS-like"/>
</dbReference>
<gene>
    <name evidence="6" type="ORF">ACFO5X_05030</name>
</gene>
<sequence>MDVGSTQDPAMAAPVTPAREFEDFIYLVSHDVRSSVRALIELPQWIEEDLRAEGVRIGGSLAENLALMNTHMRRLDRMLIDLLIYSRIGRMQSGGDIDWNEVIDDVLEQTRMPPGFHLVRDIQAPTMRMGRNDAVTLVSSLLSNGVKHHDRPQGTLRIATREENSWVRLDVIDDGPGIPKESRSKVFEVMTTLKPRDLIEGSGMGLANVRKIVSHYGGRLEWRDTGGTRGCHLAVYFQKTGQPLH</sequence>
<evidence type="ECO:0000256" key="2">
    <source>
        <dbReference type="ARBA" id="ARBA00012438"/>
    </source>
</evidence>
<keyword evidence="7" id="KW-1185">Reference proteome</keyword>
<dbReference type="GO" id="GO:0005524">
    <property type="term" value="F:ATP binding"/>
    <property type="evidence" value="ECO:0007669"/>
    <property type="project" value="UniProtKB-KW"/>
</dbReference>
<dbReference type="InterPro" id="IPR003594">
    <property type="entry name" value="HATPase_dom"/>
</dbReference>
<dbReference type="InterPro" id="IPR004358">
    <property type="entry name" value="Sig_transdc_His_kin-like_C"/>
</dbReference>
<keyword evidence="4" id="KW-0418">Kinase</keyword>
<dbReference type="SUPFAM" id="SSF55874">
    <property type="entry name" value="ATPase domain of HSP90 chaperone/DNA topoisomerase II/histidine kinase"/>
    <property type="match status" value="1"/>
</dbReference>
<reference evidence="7" key="1">
    <citation type="journal article" date="2019" name="Int. J. Syst. Evol. Microbiol.">
        <title>The Global Catalogue of Microorganisms (GCM) 10K type strain sequencing project: providing services to taxonomists for standard genome sequencing and annotation.</title>
        <authorList>
            <consortium name="The Broad Institute Genomics Platform"/>
            <consortium name="The Broad Institute Genome Sequencing Center for Infectious Disease"/>
            <person name="Wu L."/>
            <person name="Ma J."/>
        </authorList>
    </citation>
    <scope>NUCLEOTIDE SEQUENCE [LARGE SCALE GENOMIC DNA]</scope>
    <source>
        <strain evidence="7">CGMCC 4.7283</strain>
    </source>
</reference>
<dbReference type="InterPro" id="IPR036890">
    <property type="entry name" value="HATPase_C_sf"/>
</dbReference>
<evidence type="ECO:0000256" key="1">
    <source>
        <dbReference type="ARBA" id="ARBA00000085"/>
    </source>
</evidence>
<dbReference type="EMBL" id="JBHSGI010000002">
    <property type="protein sequence ID" value="MFC4667909.1"/>
    <property type="molecule type" value="Genomic_DNA"/>
</dbReference>
<organism evidence="6 7">
    <name type="scientific">Seohaeicola nanhaiensis</name>
    <dbReference type="NCBI Taxonomy" id="1387282"/>
    <lineage>
        <taxon>Bacteria</taxon>
        <taxon>Pseudomonadati</taxon>
        <taxon>Pseudomonadota</taxon>
        <taxon>Alphaproteobacteria</taxon>
        <taxon>Rhodobacterales</taxon>
        <taxon>Roseobacteraceae</taxon>
        <taxon>Seohaeicola</taxon>
    </lineage>
</organism>
<dbReference type="PANTHER" id="PTHR42878:SF15">
    <property type="entry name" value="BACTERIOPHYTOCHROME"/>
    <property type="match status" value="1"/>
</dbReference>
<proteinExistence type="predicted"/>
<evidence type="ECO:0000313" key="7">
    <source>
        <dbReference type="Proteomes" id="UP001595973"/>
    </source>
</evidence>
<dbReference type="InterPro" id="IPR005467">
    <property type="entry name" value="His_kinase_dom"/>
</dbReference>
<dbReference type="SMART" id="SM00387">
    <property type="entry name" value="HATPase_c"/>
    <property type="match status" value="1"/>
</dbReference>
<keyword evidence="3" id="KW-0808">Transferase</keyword>
<comment type="catalytic activity">
    <reaction evidence="1">
        <text>ATP + protein L-histidine = ADP + protein N-phospho-L-histidine.</text>
        <dbReference type="EC" id="2.7.13.3"/>
    </reaction>
</comment>
<evidence type="ECO:0000256" key="4">
    <source>
        <dbReference type="ARBA" id="ARBA00022777"/>
    </source>
</evidence>
<dbReference type="Proteomes" id="UP001595973">
    <property type="component" value="Unassembled WGS sequence"/>
</dbReference>
<dbReference type="PANTHER" id="PTHR42878">
    <property type="entry name" value="TWO-COMPONENT HISTIDINE KINASE"/>
    <property type="match status" value="1"/>
</dbReference>
<evidence type="ECO:0000259" key="5">
    <source>
        <dbReference type="PROSITE" id="PS50109"/>
    </source>
</evidence>
<dbReference type="PROSITE" id="PS50109">
    <property type="entry name" value="HIS_KIN"/>
    <property type="match status" value="1"/>
</dbReference>